<dbReference type="InterPro" id="IPR029058">
    <property type="entry name" value="AB_hydrolase_fold"/>
</dbReference>
<dbReference type="HOGENOM" id="CLU_026209_5_2_1"/>
<dbReference type="EMBL" id="BABT02000056">
    <property type="protein sequence ID" value="GAA95178.1"/>
    <property type="molecule type" value="Genomic_DNA"/>
</dbReference>
<sequence>MTSAWIKGPTGVELYTKTWTVDKPKAYLVFVHGFMEHVNRYDHVFEAFAKRGIQTFAWDQQGFGQTAAKTNTQGITSFAKQLDDVDYFVNETAGKLTDNAKLFLMGHSMGGCLVATYATQKPAFSGLSKINGGMIVSSPLIEQPKKVAAPMLAVRAGSIIGRLLPSLQMKVGVPSNDICRDPAVCKAYKEDPLCPPMGCYRGVADMLLGGKALLESRYADWPKTLPTLFVHGSGDLVCECSSTEKLVEKIKADDKHIQIFDGYYHEMHNDGEDKWPYIAYLGDWIEKHAYVTIDGYVRYESALALRHIDAEQRWSNGLLLMDCKQGQCVAPVAGA</sequence>
<dbReference type="Pfam" id="PF12146">
    <property type="entry name" value="Hydrolase_4"/>
    <property type="match status" value="1"/>
</dbReference>
<dbReference type="PANTHER" id="PTHR11614">
    <property type="entry name" value="PHOSPHOLIPASE-RELATED"/>
    <property type="match status" value="1"/>
</dbReference>
<keyword evidence="3" id="KW-1185">Reference proteome</keyword>
<dbReference type="InterPro" id="IPR022742">
    <property type="entry name" value="Hydrolase_4"/>
</dbReference>
<dbReference type="InterPro" id="IPR000073">
    <property type="entry name" value="AB_hydrolase_1"/>
</dbReference>
<dbReference type="STRING" id="764103.G7DX68"/>
<proteinExistence type="predicted"/>
<protein>
    <recommendedName>
        <fullName evidence="1">Serine aminopeptidase S33 domain-containing protein</fullName>
    </recommendedName>
</protein>
<name>G7DX68_MIXOS</name>
<dbReference type="InParanoid" id="G7DX68"/>
<dbReference type="OMA" id="QNAQNLW"/>
<feature type="domain" description="Serine aminopeptidase S33" evidence="1">
    <location>
        <begin position="23"/>
        <end position="271"/>
    </location>
</feature>
<accession>G7DX68</accession>
<dbReference type="OrthoDB" id="10249433at2759"/>
<dbReference type="RefSeq" id="XP_014565891.1">
    <property type="nucleotide sequence ID" value="XM_014710405.1"/>
</dbReference>
<evidence type="ECO:0000313" key="2">
    <source>
        <dbReference type="EMBL" id="GAA95178.1"/>
    </source>
</evidence>
<comment type="caution">
    <text evidence="2">The sequence shown here is derived from an EMBL/GenBank/DDBJ whole genome shotgun (WGS) entry which is preliminary data.</text>
</comment>
<dbReference type="SUPFAM" id="SSF53474">
    <property type="entry name" value="alpha/beta-Hydrolases"/>
    <property type="match status" value="1"/>
</dbReference>
<dbReference type="eggNOG" id="KOG1455">
    <property type="taxonomic scope" value="Eukaryota"/>
</dbReference>
<dbReference type="PRINTS" id="PR00111">
    <property type="entry name" value="ABHYDROLASE"/>
</dbReference>
<evidence type="ECO:0000259" key="1">
    <source>
        <dbReference type="Pfam" id="PF12146"/>
    </source>
</evidence>
<dbReference type="Proteomes" id="UP000009131">
    <property type="component" value="Unassembled WGS sequence"/>
</dbReference>
<dbReference type="Gene3D" id="3.40.50.1820">
    <property type="entry name" value="alpha/beta hydrolase"/>
    <property type="match status" value="1"/>
</dbReference>
<gene>
    <name evidence="2" type="primary">Mo01833</name>
    <name evidence="2" type="ORF">E5Q_01833</name>
</gene>
<dbReference type="AlphaFoldDB" id="G7DX68"/>
<evidence type="ECO:0000313" key="3">
    <source>
        <dbReference type="Proteomes" id="UP000009131"/>
    </source>
</evidence>
<reference evidence="2 3" key="2">
    <citation type="journal article" date="2012" name="Open Biol.">
        <title>Characteristics of nucleosomes and linker DNA regions on the genome of the basidiomycete Mixia osmundae revealed by mono- and dinucleosome mapping.</title>
        <authorList>
            <person name="Nishida H."/>
            <person name="Kondo S."/>
            <person name="Matsumoto T."/>
            <person name="Suzuki Y."/>
            <person name="Yoshikawa H."/>
            <person name="Taylor T.D."/>
            <person name="Sugiyama J."/>
        </authorList>
    </citation>
    <scope>NUCLEOTIDE SEQUENCE [LARGE SCALE GENOMIC DNA]</scope>
    <source>
        <strain evidence="3">CBS 9802 / IAM 14324 / JCM 22182 / KY 12970</strain>
    </source>
</reference>
<dbReference type="InterPro" id="IPR051044">
    <property type="entry name" value="MAG_DAG_Lipase"/>
</dbReference>
<organism evidence="2 3">
    <name type="scientific">Mixia osmundae (strain CBS 9802 / IAM 14324 / JCM 22182 / KY 12970)</name>
    <dbReference type="NCBI Taxonomy" id="764103"/>
    <lineage>
        <taxon>Eukaryota</taxon>
        <taxon>Fungi</taxon>
        <taxon>Dikarya</taxon>
        <taxon>Basidiomycota</taxon>
        <taxon>Pucciniomycotina</taxon>
        <taxon>Mixiomycetes</taxon>
        <taxon>Mixiales</taxon>
        <taxon>Mixiaceae</taxon>
        <taxon>Mixia</taxon>
    </lineage>
</organism>
<reference evidence="2 3" key="1">
    <citation type="journal article" date="2011" name="J. Gen. Appl. Microbiol.">
        <title>Draft genome sequencing of the enigmatic basidiomycete Mixia osmundae.</title>
        <authorList>
            <person name="Nishida H."/>
            <person name="Nagatsuka Y."/>
            <person name="Sugiyama J."/>
        </authorList>
    </citation>
    <scope>NUCLEOTIDE SEQUENCE [LARGE SCALE GENOMIC DNA]</scope>
    <source>
        <strain evidence="3">CBS 9802 / IAM 14324 / JCM 22182 / KY 12970</strain>
    </source>
</reference>
<dbReference type="FunCoup" id="G7DX68">
    <property type="interactions" value="107"/>
</dbReference>